<dbReference type="AlphaFoldDB" id="A0A9J5YAF1"/>
<proteinExistence type="predicted"/>
<keyword evidence="3" id="KW-1185">Reference proteome</keyword>
<protein>
    <submittedName>
        <fullName evidence="2">Uncharacterized protein</fullName>
    </submittedName>
</protein>
<accession>A0A9J5YAF1</accession>
<reference evidence="2 3" key="1">
    <citation type="submission" date="2020-09" db="EMBL/GenBank/DDBJ databases">
        <title>De no assembly of potato wild relative species, Solanum commersonii.</title>
        <authorList>
            <person name="Cho K."/>
        </authorList>
    </citation>
    <scope>NUCLEOTIDE SEQUENCE [LARGE SCALE GENOMIC DNA]</scope>
    <source>
        <strain evidence="2">LZ3.2</strain>
        <tissue evidence="2">Leaf</tissue>
    </source>
</reference>
<evidence type="ECO:0000313" key="2">
    <source>
        <dbReference type="EMBL" id="KAG5595942.1"/>
    </source>
</evidence>
<organism evidence="2 3">
    <name type="scientific">Solanum commersonii</name>
    <name type="common">Commerson's wild potato</name>
    <name type="synonym">Commerson's nightshade</name>
    <dbReference type="NCBI Taxonomy" id="4109"/>
    <lineage>
        <taxon>Eukaryota</taxon>
        <taxon>Viridiplantae</taxon>
        <taxon>Streptophyta</taxon>
        <taxon>Embryophyta</taxon>
        <taxon>Tracheophyta</taxon>
        <taxon>Spermatophyta</taxon>
        <taxon>Magnoliopsida</taxon>
        <taxon>eudicotyledons</taxon>
        <taxon>Gunneridae</taxon>
        <taxon>Pentapetalae</taxon>
        <taxon>asterids</taxon>
        <taxon>lamiids</taxon>
        <taxon>Solanales</taxon>
        <taxon>Solanaceae</taxon>
        <taxon>Solanoideae</taxon>
        <taxon>Solaneae</taxon>
        <taxon>Solanum</taxon>
    </lineage>
</organism>
<feature type="region of interest" description="Disordered" evidence="1">
    <location>
        <begin position="34"/>
        <end position="102"/>
    </location>
</feature>
<evidence type="ECO:0000256" key="1">
    <source>
        <dbReference type="SAM" id="MobiDB-lite"/>
    </source>
</evidence>
<dbReference type="Proteomes" id="UP000824120">
    <property type="component" value="Chromosome 7"/>
</dbReference>
<name>A0A9J5YAF1_SOLCO</name>
<comment type="caution">
    <text evidence="2">The sequence shown here is derived from an EMBL/GenBank/DDBJ whole genome shotgun (WGS) entry which is preliminary data.</text>
</comment>
<evidence type="ECO:0000313" key="3">
    <source>
        <dbReference type="Proteomes" id="UP000824120"/>
    </source>
</evidence>
<feature type="compositionally biased region" description="Gly residues" evidence="1">
    <location>
        <begin position="65"/>
        <end position="82"/>
    </location>
</feature>
<dbReference type="EMBL" id="JACXVP010000007">
    <property type="protein sequence ID" value="KAG5595942.1"/>
    <property type="molecule type" value="Genomic_DNA"/>
</dbReference>
<gene>
    <name evidence="2" type="ORF">H5410_037174</name>
</gene>
<sequence>MIMACINYAVRTLQKCQRVHVRFDKSSVFLENPTRVRHQKAGRGTGSARPGPRTGPPDPVPWVFGGLGGRGIGDRSGAGSTPGPGRPGPVSARMNRPVRGIP</sequence>